<dbReference type="InterPro" id="IPR022791">
    <property type="entry name" value="L-PG_synthase/AglD"/>
</dbReference>
<keyword evidence="4 6" id="KW-1133">Transmembrane helix</keyword>
<evidence type="ECO:0000256" key="3">
    <source>
        <dbReference type="ARBA" id="ARBA00022692"/>
    </source>
</evidence>
<feature type="transmembrane region" description="Helical" evidence="6">
    <location>
        <begin position="228"/>
        <end position="251"/>
    </location>
</feature>
<evidence type="ECO:0000256" key="5">
    <source>
        <dbReference type="ARBA" id="ARBA00023136"/>
    </source>
</evidence>
<dbReference type="RefSeq" id="WP_186964113.1">
    <property type="nucleotide sequence ID" value="NZ_JACOPR010000008.1"/>
</dbReference>
<keyword evidence="3 6" id="KW-0812">Transmembrane</keyword>
<sequence length="357" mass="37682">MSNKRNLAGVLLLAVLMGVTGFVLLRDQPLGSLLEILHRVDGRYVLLGLGLMLVFVGCEAMCTRLILGRLGHRTPYRRCLCYSFVGFYVSSITPSATGGQPAQIYYMSRDGVPAAHGALNMMLIAICYQITVLLYALCAWLFLPALRQGMGGGLGLLLLYGAAVMGALTAGMLSFLCFPHLAGRLAGGVLDLLNRVHIIRDRAGAGEKLARQMEEYAAGAGILRRNPALLPMLLGLNALQLTAVFSVPYVVYRAFGLSGTGPALFLGTQALVTLAVSSLPLPGAVGPAEGGFVAAFAPIFGAGLVTPAMLVSRGISFYACLIISGAVALAFHLMGRKAGTERSLLHSDRKYGTMSTT</sequence>
<feature type="transmembrane region" description="Helical" evidence="6">
    <location>
        <begin position="263"/>
        <end position="285"/>
    </location>
</feature>
<feature type="transmembrane region" description="Helical" evidence="6">
    <location>
        <begin position="155"/>
        <end position="182"/>
    </location>
</feature>
<reference evidence="7 8" key="1">
    <citation type="submission" date="2020-08" db="EMBL/GenBank/DDBJ databases">
        <title>Genome public.</title>
        <authorList>
            <person name="Liu C."/>
            <person name="Sun Q."/>
        </authorList>
    </citation>
    <scope>NUCLEOTIDE SEQUENCE [LARGE SCALE GENOMIC DNA]</scope>
    <source>
        <strain evidence="7 8">New-38</strain>
    </source>
</reference>
<proteinExistence type="inferred from homology"/>
<dbReference type="PANTHER" id="PTHR37693">
    <property type="entry name" value="PHOSPHATIDYLGLYCEROL LYSYLTRANSFERASE"/>
    <property type="match status" value="1"/>
</dbReference>
<feature type="transmembrane region" description="Helical" evidence="6">
    <location>
        <begin position="117"/>
        <end position="143"/>
    </location>
</feature>
<feature type="transmembrane region" description="Helical" evidence="6">
    <location>
        <begin position="45"/>
        <end position="67"/>
    </location>
</feature>
<dbReference type="EC" id="2.3.2.3" evidence="6"/>
<evidence type="ECO:0000256" key="4">
    <source>
        <dbReference type="ARBA" id="ARBA00022989"/>
    </source>
</evidence>
<dbReference type="Proteomes" id="UP000660021">
    <property type="component" value="Unassembled WGS sequence"/>
</dbReference>
<comment type="subcellular location">
    <subcellularLocation>
        <location evidence="1 6">Cell membrane</location>
        <topology evidence="1 6">Multi-pass membrane protein</topology>
    </subcellularLocation>
</comment>
<name>A0ABR7HVR5_9FIRM</name>
<dbReference type="NCBIfam" id="TIGR00374">
    <property type="entry name" value="flippase-like domain"/>
    <property type="match status" value="1"/>
</dbReference>
<comment type="similarity">
    <text evidence="6">Belongs to the LPG synthase family.</text>
</comment>
<evidence type="ECO:0000256" key="2">
    <source>
        <dbReference type="ARBA" id="ARBA00022475"/>
    </source>
</evidence>
<protein>
    <recommendedName>
        <fullName evidence="6">Phosphatidylglycerol lysyltransferase</fullName>
        <ecNumber evidence="6">2.3.2.3</ecNumber>
    </recommendedName>
    <alternativeName>
        <fullName evidence="6">Lysylphosphatidylglycerol synthase</fullName>
    </alternativeName>
</protein>
<accession>A0ABR7HVR5</accession>
<evidence type="ECO:0000313" key="7">
    <source>
        <dbReference type="EMBL" id="MBC5731583.1"/>
    </source>
</evidence>
<feature type="transmembrane region" description="Helical" evidence="6">
    <location>
        <begin position="291"/>
        <end position="310"/>
    </location>
</feature>
<gene>
    <name evidence="6" type="primary">mprF</name>
    <name evidence="7" type="ORF">H8S34_12210</name>
</gene>
<keyword evidence="6" id="KW-0808">Transferase</keyword>
<evidence type="ECO:0000256" key="1">
    <source>
        <dbReference type="ARBA" id="ARBA00004651"/>
    </source>
</evidence>
<comment type="function">
    <text evidence="6">Catalyzes the transfer of a lysyl group from L-lysyl-tRNA(Lys) to membrane-bound phosphatidylglycerol (PG), which produces lysylphosphatidylglycerol (LPG), a major component of the bacterial membrane with a positive net charge. LPG synthesis contributes to bacterial virulence as it is involved in the resistance mechanism against cationic antimicrobial peptides (CAMP) produces by the host's immune system (defensins, cathelicidins) and by the competing microorganisms.</text>
</comment>
<feature type="transmembrane region" description="Helical" evidence="6">
    <location>
        <begin position="79"/>
        <end position="97"/>
    </location>
</feature>
<keyword evidence="2" id="KW-1003">Cell membrane</keyword>
<comment type="catalytic activity">
    <reaction evidence="6">
        <text>L-lysyl-tRNA(Lys) + a 1,2-diacyl-sn-glycero-3-phospho-(1'-sn-glycerol) = a 1,2-diacyl-sn-glycero-3-phospho-1'-(3'-O-L-lysyl)-sn-glycerol + tRNA(Lys)</text>
        <dbReference type="Rhea" id="RHEA:10668"/>
        <dbReference type="Rhea" id="RHEA-COMP:9696"/>
        <dbReference type="Rhea" id="RHEA-COMP:9697"/>
        <dbReference type="ChEBI" id="CHEBI:64716"/>
        <dbReference type="ChEBI" id="CHEBI:75792"/>
        <dbReference type="ChEBI" id="CHEBI:78442"/>
        <dbReference type="ChEBI" id="CHEBI:78529"/>
        <dbReference type="EC" id="2.3.2.3"/>
    </reaction>
</comment>
<dbReference type="EMBL" id="JACOPR010000008">
    <property type="protein sequence ID" value="MBC5731583.1"/>
    <property type="molecule type" value="Genomic_DNA"/>
</dbReference>
<organism evidence="7 8">
    <name type="scientific">Pseudoflavonifractor hominis</name>
    <dbReference type="NCBI Taxonomy" id="2763059"/>
    <lineage>
        <taxon>Bacteria</taxon>
        <taxon>Bacillati</taxon>
        <taxon>Bacillota</taxon>
        <taxon>Clostridia</taxon>
        <taxon>Eubacteriales</taxon>
        <taxon>Oscillospiraceae</taxon>
        <taxon>Pseudoflavonifractor</taxon>
    </lineage>
</organism>
<keyword evidence="6" id="KW-0046">Antibiotic resistance</keyword>
<evidence type="ECO:0000313" key="8">
    <source>
        <dbReference type="Proteomes" id="UP000660021"/>
    </source>
</evidence>
<keyword evidence="6" id="KW-0443">Lipid metabolism</keyword>
<dbReference type="PANTHER" id="PTHR37693:SF1">
    <property type="entry name" value="INTEGRAL MEMBRANE PROTEIN"/>
    <property type="match status" value="1"/>
</dbReference>
<feature type="transmembrane region" description="Helical" evidence="6">
    <location>
        <begin position="317"/>
        <end position="335"/>
    </location>
</feature>
<dbReference type="Pfam" id="PF03706">
    <property type="entry name" value="LPG_synthase_TM"/>
    <property type="match status" value="1"/>
</dbReference>
<keyword evidence="8" id="KW-1185">Reference proteome</keyword>
<keyword evidence="5 6" id="KW-0472">Membrane</keyword>
<comment type="caution">
    <text evidence="7">The sequence shown here is derived from an EMBL/GenBank/DDBJ whole genome shotgun (WGS) entry which is preliminary data.</text>
</comment>
<evidence type="ECO:0000256" key="6">
    <source>
        <dbReference type="RuleBase" id="RU363042"/>
    </source>
</evidence>